<dbReference type="Proteomes" id="UP000605259">
    <property type="component" value="Unassembled WGS sequence"/>
</dbReference>
<dbReference type="PANTHER" id="PTHR37305">
    <property type="entry name" value="INTEGRAL MEMBRANE PROTEIN-RELATED"/>
    <property type="match status" value="1"/>
</dbReference>
<feature type="transmembrane region" description="Helical" evidence="1">
    <location>
        <begin position="17"/>
        <end position="38"/>
    </location>
</feature>
<reference evidence="2" key="2">
    <citation type="submission" date="2020-09" db="EMBL/GenBank/DDBJ databases">
        <authorList>
            <person name="Sun Q."/>
            <person name="Zhou Y."/>
        </authorList>
    </citation>
    <scope>NUCLEOTIDE SEQUENCE</scope>
    <source>
        <strain evidence="2">CGMCC 1.12698</strain>
    </source>
</reference>
<protein>
    <submittedName>
        <fullName evidence="2">ABC transporter permease</fullName>
    </submittedName>
</protein>
<organism evidence="2 3">
    <name type="scientific">Priestia taiwanensis</name>
    <dbReference type="NCBI Taxonomy" id="1347902"/>
    <lineage>
        <taxon>Bacteria</taxon>
        <taxon>Bacillati</taxon>
        <taxon>Bacillota</taxon>
        <taxon>Bacilli</taxon>
        <taxon>Bacillales</taxon>
        <taxon>Bacillaceae</taxon>
        <taxon>Priestia</taxon>
    </lineage>
</organism>
<dbReference type="Pfam" id="PF12679">
    <property type="entry name" value="ABC2_membrane_2"/>
    <property type="match status" value="1"/>
</dbReference>
<keyword evidence="1" id="KW-0472">Membrane</keyword>
<dbReference type="RefSeq" id="WP_188388010.1">
    <property type="nucleotide sequence ID" value="NZ_BMFK01000001.1"/>
</dbReference>
<dbReference type="PANTHER" id="PTHR37305:SF2">
    <property type="entry name" value="BACITRACIN TRANSPORT PERMEASE PROTEIN BCRB"/>
    <property type="match status" value="1"/>
</dbReference>
<feature type="transmembrane region" description="Helical" evidence="1">
    <location>
        <begin position="121"/>
        <end position="146"/>
    </location>
</feature>
<keyword evidence="1" id="KW-1133">Transmembrane helix</keyword>
<evidence type="ECO:0000256" key="1">
    <source>
        <dbReference type="SAM" id="Phobius"/>
    </source>
</evidence>
<dbReference type="GO" id="GO:0140359">
    <property type="term" value="F:ABC-type transporter activity"/>
    <property type="evidence" value="ECO:0007669"/>
    <property type="project" value="InterPro"/>
</dbReference>
<dbReference type="GO" id="GO:0005886">
    <property type="term" value="C:plasma membrane"/>
    <property type="evidence" value="ECO:0007669"/>
    <property type="project" value="UniProtKB-SubCell"/>
</dbReference>
<gene>
    <name evidence="2" type="ORF">GCM10007140_17820</name>
</gene>
<feature type="transmembrane region" description="Helical" evidence="1">
    <location>
        <begin position="240"/>
        <end position="262"/>
    </location>
</feature>
<proteinExistence type="predicted"/>
<reference evidence="2" key="1">
    <citation type="journal article" date="2014" name="Int. J. Syst. Evol. Microbiol.">
        <title>Complete genome sequence of Corynebacterium casei LMG S-19264T (=DSM 44701T), isolated from a smear-ripened cheese.</title>
        <authorList>
            <consortium name="US DOE Joint Genome Institute (JGI-PGF)"/>
            <person name="Walter F."/>
            <person name="Albersmeier A."/>
            <person name="Kalinowski J."/>
            <person name="Ruckert C."/>
        </authorList>
    </citation>
    <scope>NUCLEOTIDE SEQUENCE</scope>
    <source>
        <strain evidence="2">CGMCC 1.12698</strain>
    </source>
</reference>
<sequence>MSWTLYKTMMKKNRGGIIGYSVGTSLFLLMIVQIYPMVLENEEAMNQMLKAYPEALLSAFGMNENTLSALEGFLSVQYFSLMFLIIVAIFTILMTTKLIARLVDTGSMAYLLSVPTSRVKIITTMIFVFLTGLACILVSNFLVGYFGAFTLEKGDLDINRYFQLNAGGFLLFYAIGGYSILFSAICNDEKRALALSGGITLFFYMANFLGNLNESFDVLKSFSLFTLFDSASIASGEKDIWMPALIFFLIGTACYGLAIYLFKRRNLPL</sequence>
<feature type="transmembrane region" description="Helical" evidence="1">
    <location>
        <begin position="78"/>
        <end position="100"/>
    </location>
</feature>
<dbReference type="EMBL" id="BMFK01000001">
    <property type="protein sequence ID" value="GGE68203.1"/>
    <property type="molecule type" value="Genomic_DNA"/>
</dbReference>
<name>A0A917AT12_9BACI</name>
<accession>A0A917AT12</accession>
<keyword evidence="3" id="KW-1185">Reference proteome</keyword>
<dbReference type="AlphaFoldDB" id="A0A917AT12"/>
<keyword evidence="1" id="KW-0812">Transmembrane</keyword>
<comment type="caution">
    <text evidence="2">The sequence shown here is derived from an EMBL/GenBank/DDBJ whole genome shotgun (WGS) entry which is preliminary data.</text>
</comment>
<evidence type="ECO:0000313" key="3">
    <source>
        <dbReference type="Proteomes" id="UP000605259"/>
    </source>
</evidence>
<evidence type="ECO:0000313" key="2">
    <source>
        <dbReference type="EMBL" id="GGE68203.1"/>
    </source>
</evidence>
<feature type="transmembrane region" description="Helical" evidence="1">
    <location>
        <begin position="192"/>
        <end position="210"/>
    </location>
</feature>
<feature type="transmembrane region" description="Helical" evidence="1">
    <location>
        <begin position="166"/>
        <end position="185"/>
    </location>
</feature>